<keyword evidence="2" id="KW-0261">Viral envelope protein</keyword>
<dbReference type="Proteomes" id="UP000198648">
    <property type="component" value="Unassembled WGS sequence"/>
</dbReference>
<evidence type="ECO:0000313" key="2">
    <source>
        <dbReference type="EMBL" id="SEP89263.1"/>
    </source>
</evidence>
<keyword evidence="2" id="KW-0946">Virion</keyword>
<keyword evidence="3" id="KW-1185">Reference proteome</keyword>
<sequence>MTETIQSIHSTLAYAVLAVLIIAVINAFVGLSSKRNFKPSDRSLSLVALIFSHIQLVVGLILWAVSPLGKEAMSQMSNAAMRLTALEHPLVNIIAIVFITIGWSKHKKEESSNGKFKKIGIGYAIGLILLLSRIPWSNWLA</sequence>
<keyword evidence="1" id="KW-0812">Transmembrane</keyword>
<name>A0A1H9BL33_9FLAO</name>
<evidence type="ECO:0000313" key="3">
    <source>
        <dbReference type="Proteomes" id="UP000198648"/>
    </source>
</evidence>
<organism evidence="2 3">
    <name type="scientific">Flavobacterium urocaniciphilum</name>
    <dbReference type="NCBI Taxonomy" id="1299341"/>
    <lineage>
        <taxon>Bacteria</taxon>
        <taxon>Pseudomonadati</taxon>
        <taxon>Bacteroidota</taxon>
        <taxon>Flavobacteriia</taxon>
        <taxon>Flavobacteriales</taxon>
        <taxon>Flavobacteriaceae</taxon>
        <taxon>Flavobacterium</taxon>
    </lineage>
</organism>
<protein>
    <submittedName>
        <fullName evidence="2">Virus virion envelope protein A14</fullName>
    </submittedName>
</protein>
<reference evidence="2 3" key="1">
    <citation type="submission" date="2016-10" db="EMBL/GenBank/DDBJ databases">
        <authorList>
            <person name="de Groot N.N."/>
        </authorList>
    </citation>
    <scope>NUCLEOTIDE SEQUENCE [LARGE SCALE GENOMIC DNA]</scope>
    <source>
        <strain evidence="2 3">DSM 27078</strain>
    </source>
</reference>
<feature type="transmembrane region" description="Helical" evidence="1">
    <location>
        <begin position="12"/>
        <end position="31"/>
    </location>
</feature>
<proteinExistence type="predicted"/>
<dbReference type="OrthoDB" id="329514at2"/>
<dbReference type="STRING" id="1299341.SAMN05444005_10361"/>
<evidence type="ECO:0000256" key="1">
    <source>
        <dbReference type="SAM" id="Phobius"/>
    </source>
</evidence>
<feature type="transmembrane region" description="Helical" evidence="1">
    <location>
        <begin position="116"/>
        <end position="136"/>
    </location>
</feature>
<gene>
    <name evidence="2" type="ORF">SAMN05444005_10361</name>
</gene>
<dbReference type="RefSeq" id="WP_091467039.1">
    <property type="nucleotide sequence ID" value="NZ_FOEI01000003.1"/>
</dbReference>
<dbReference type="EMBL" id="FOEI01000003">
    <property type="protein sequence ID" value="SEP89263.1"/>
    <property type="molecule type" value="Genomic_DNA"/>
</dbReference>
<feature type="transmembrane region" description="Helical" evidence="1">
    <location>
        <begin position="85"/>
        <end position="104"/>
    </location>
</feature>
<keyword evidence="1" id="KW-0472">Membrane</keyword>
<keyword evidence="1" id="KW-1133">Transmembrane helix</keyword>
<dbReference type="AlphaFoldDB" id="A0A1H9BL33"/>
<accession>A0A1H9BL33</accession>
<feature type="transmembrane region" description="Helical" evidence="1">
    <location>
        <begin position="43"/>
        <end position="65"/>
    </location>
</feature>